<evidence type="ECO:0000313" key="2">
    <source>
        <dbReference type="Proteomes" id="UP001062846"/>
    </source>
</evidence>
<dbReference type="Proteomes" id="UP001062846">
    <property type="component" value="Chromosome 1"/>
</dbReference>
<reference evidence="1" key="1">
    <citation type="submission" date="2022-02" db="EMBL/GenBank/DDBJ databases">
        <title>Plant Genome Project.</title>
        <authorList>
            <person name="Zhang R.-G."/>
        </authorList>
    </citation>
    <scope>NUCLEOTIDE SEQUENCE</scope>
    <source>
        <strain evidence="1">AT1</strain>
    </source>
</reference>
<name>A0ACC0PY65_RHOML</name>
<dbReference type="EMBL" id="CM046388">
    <property type="protein sequence ID" value="KAI8570089.1"/>
    <property type="molecule type" value="Genomic_DNA"/>
</dbReference>
<accession>A0ACC0PY65</accession>
<organism evidence="1 2">
    <name type="scientific">Rhododendron molle</name>
    <name type="common">Chinese azalea</name>
    <name type="synonym">Azalea mollis</name>
    <dbReference type="NCBI Taxonomy" id="49168"/>
    <lineage>
        <taxon>Eukaryota</taxon>
        <taxon>Viridiplantae</taxon>
        <taxon>Streptophyta</taxon>
        <taxon>Embryophyta</taxon>
        <taxon>Tracheophyta</taxon>
        <taxon>Spermatophyta</taxon>
        <taxon>Magnoliopsida</taxon>
        <taxon>eudicotyledons</taxon>
        <taxon>Gunneridae</taxon>
        <taxon>Pentapetalae</taxon>
        <taxon>asterids</taxon>
        <taxon>Ericales</taxon>
        <taxon>Ericaceae</taxon>
        <taxon>Ericoideae</taxon>
        <taxon>Rhodoreae</taxon>
        <taxon>Rhododendron</taxon>
    </lineage>
</organism>
<gene>
    <name evidence="1" type="ORF">RHMOL_Rhmol01G0006200</name>
</gene>
<keyword evidence="2" id="KW-1185">Reference proteome</keyword>
<comment type="caution">
    <text evidence="1">The sequence shown here is derived from an EMBL/GenBank/DDBJ whole genome shotgun (WGS) entry which is preliminary data.</text>
</comment>
<evidence type="ECO:0000313" key="1">
    <source>
        <dbReference type="EMBL" id="KAI8570089.1"/>
    </source>
</evidence>
<protein>
    <submittedName>
        <fullName evidence="1">Uncharacterized protein</fullName>
    </submittedName>
</protein>
<proteinExistence type="predicted"/>
<sequence>MAVSRSKLFIPGVWGPFWSVSLSLSKFLCQSFGSSLPCHIARACRYHCQNTYGFSIGCNIFMDDLLFGFESVLLGAAILAGQVFNEDQCASNSIVLDFFVCSLYEKLEKLANASGVTSYRFFILLPPSLVFSWIENNIRISAERYDQLVVYSMDSPTATPASLPSSHDENPRVKFLCSFSGSILPRPQDGKLRYVVVNDDDVINMMEEDTERRQLTIPHMGTVQHQQMEPPWSPAYYSPRHPGNHDPRTGVEFPTSPSSARHHAPYGEFLDKGLDRMPEEYGRQQINRQSPYDNQPHFSDNEAWLPTGVTPGDRSGFPGNILHGNPAVYDGNSVCEHCRVTFQRNQQYHDSSWKHGEPHLEQPNNGFHQVASPCAECLPNRETFVLNTDPKFHHGFHPREQNYPRPIYNETHNHERGWILQPQAIPRPDEPRPHVPVSVRLNDHYIVDGIPITPDSISEGLHHVAPNYVHPEDPRFVRSGAQLGTEVFHDQAFVSGSHIHHIPSVDDRGARHGNLPYGYGADNLYHVPNVHAPAPGHTLWRHAHHPIQGAPSYEVSASPQLANGMVTAGSVRGTLDASPRLCIGADNQNPWVESSHKMAGFDGAAVPGNSYGNALKLNPYAYTQENQHPLSAENVQFPTDVLNLATPTEVVQLLGSPSNFVNGNLVSLPSSGLDMRNDLHFVESAMVEEKGTSGEGKETNHADEIKDCKTQSTSVLEKNKNADVVLPPESILSNALRPSENCGDIVKPDENGSFAPLEDKELSDRLSFLPELIASVKKAALEGVEDVKARVQEDANPPENEMDPAVRSHHLFLIIASELPLDSDNDNPNNSKIEPSKAEAEAIAKGLQTIKNDDVEEIRELGSGTYGAVYYGKWKGSDVAIKRIKASCFAGRPSERERLIADFWKEALILSSLHHPNVVSFYGIVRDGPDGSLATVTEFMVNGSLKQFLRKKDRTIDRRKRLIIAMDAAFGMEYLHGKNIVHFDLKCENLLVNMRDPHRPVCKIGDLGLSKVKQHTLVSGGVRGTLPWMAPELLSGKSNMVTEKIDVYSFGIVMWELLTGDEPYTDLHCASIIGGIVNNSLRPEIPTWCDPEWKALMESCWASDPAERPSFSEISQRLRNMAAAINVK</sequence>